<dbReference type="EMBL" id="CP074405">
    <property type="protein sequence ID" value="QVI62201.1"/>
    <property type="molecule type" value="Genomic_DNA"/>
</dbReference>
<dbReference type="Proteomes" id="UP000677804">
    <property type="component" value="Chromosome"/>
</dbReference>
<feature type="compositionally biased region" description="Basic and acidic residues" evidence="1">
    <location>
        <begin position="177"/>
        <end position="188"/>
    </location>
</feature>
<evidence type="ECO:0000256" key="1">
    <source>
        <dbReference type="SAM" id="MobiDB-lite"/>
    </source>
</evidence>
<proteinExistence type="predicted"/>
<name>A0ABX8D6V2_9CELL</name>
<organism evidence="2 3">
    <name type="scientific">Cellulomonas wangleii</name>
    <dbReference type="NCBI Taxonomy" id="2816956"/>
    <lineage>
        <taxon>Bacteria</taxon>
        <taxon>Bacillati</taxon>
        <taxon>Actinomycetota</taxon>
        <taxon>Actinomycetes</taxon>
        <taxon>Micrococcales</taxon>
        <taxon>Cellulomonadaceae</taxon>
        <taxon>Cellulomonas</taxon>
    </lineage>
</organism>
<reference evidence="2 3" key="1">
    <citation type="submission" date="2021-05" db="EMBL/GenBank/DDBJ databases">
        <title>Novel species in genus Cellulomonas.</title>
        <authorList>
            <person name="Zhang G."/>
        </authorList>
    </citation>
    <scope>NUCLEOTIDE SEQUENCE [LARGE SCALE GENOMIC DNA]</scope>
    <source>
        <strain evidence="3">zg-ZUI222</strain>
    </source>
</reference>
<evidence type="ECO:0000313" key="3">
    <source>
        <dbReference type="Proteomes" id="UP000677804"/>
    </source>
</evidence>
<dbReference type="RefSeq" id="WP_207339769.1">
    <property type="nucleotide sequence ID" value="NZ_CP074405.1"/>
</dbReference>
<keyword evidence="3" id="KW-1185">Reference proteome</keyword>
<evidence type="ECO:0000313" key="2">
    <source>
        <dbReference type="EMBL" id="QVI62201.1"/>
    </source>
</evidence>
<protein>
    <recommendedName>
        <fullName evidence="4">TIGR04222 domain-containing membrane protein</fullName>
    </recommendedName>
</protein>
<gene>
    <name evidence="2" type="ORF">KG103_17605</name>
</gene>
<sequence length="188" mass="20036">MTALRRLVRAVWDAGWRPLAVGAAVAALAWALGMRTSSALVLGLAAATLTAVLQRVDSLPEPRPARRVQAARDGGRGEVLDVAWSMVGRDGRVTERALRPLRAAGARRVARHGLDLTDDRQADALTGLLGRRAYGTLARRGHPTPTVGDLTHTLGVLERLGASRSRTAAPHDPPAADARHDPDPRSPR</sequence>
<evidence type="ECO:0008006" key="4">
    <source>
        <dbReference type="Google" id="ProtNLM"/>
    </source>
</evidence>
<feature type="region of interest" description="Disordered" evidence="1">
    <location>
        <begin position="161"/>
        <end position="188"/>
    </location>
</feature>
<accession>A0ABX8D6V2</accession>